<dbReference type="VEuPathDB" id="FungiDB:PYU1_G014544"/>
<dbReference type="InterPro" id="IPR043128">
    <property type="entry name" value="Rev_trsase/Diguanyl_cyclase"/>
</dbReference>
<dbReference type="InterPro" id="IPR036397">
    <property type="entry name" value="RNaseH_sf"/>
</dbReference>
<name>K3XBH6_GLOUD</name>
<evidence type="ECO:0000256" key="1">
    <source>
        <dbReference type="SAM" id="MobiDB-lite"/>
    </source>
</evidence>
<dbReference type="InterPro" id="IPR021109">
    <property type="entry name" value="Peptidase_aspartic_dom_sf"/>
</dbReference>
<dbReference type="EnsemblProtists" id="PYU1_T014575">
    <property type="protein sequence ID" value="PYU1_T014575"/>
    <property type="gene ID" value="PYU1_G014544"/>
</dbReference>
<dbReference type="PROSITE" id="PS50878">
    <property type="entry name" value="RT_POL"/>
    <property type="match status" value="1"/>
</dbReference>
<dbReference type="AlphaFoldDB" id="K3XBH6"/>
<evidence type="ECO:0000313" key="4">
    <source>
        <dbReference type="Proteomes" id="UP000019132"/>
    </source>
</evidence>
<dbReference type="OMA" id="HASASMN"/>
<dbReference type="InterPro" id="IPR038717">
    <property type="entry name" value="Tc1-like_DDE_dom"/>
</dbReference>
<dbReference type="eggNOG" id="KOG0017">
    <property type="taxonomic scope" value="Eukaryota"/>
</dbReference>
<dbReference type="InterPro" id="IPR043502">
    <property type="entry name" value="DNA/RNA_pol_sf"/>
</dbReference>
<dbReference type="GO" id="GO:0003676">
    <property type="term" value="F:nucleic acid binding"/>
    <property type="evidence" value="ECO:0007669"/>
    <property type="project" value="InterPro"/>
</dbReference>
<dbReference type="PANTHER" id="PTHR33064:SF37">
    <property type="entry name" value="RIBONUCLEASE H"/>
    <property type="match status" value="1"/>
</dbReference>
<dbReference type="Gene3D" id="2.40.70.10">
    <property type="entry name" value="Acid Proteases"/>
    <property type="match status" value="1"/>
</dbReference>
<feature type="domain" description="Reverse transcriptase" evidence="2">
    <location>
        <begin position="356"/>
        <end position="576"/>
    </location>
</feature>
<keyword evidence="4" id="KW-1185">Reference proteome</keyword>
<dbReference type="Gene3D" id="3.10.10.10">
    <property type="entry name" value="HIV Type 1 Reverse Transcriptase, subunit A, domain 1"/>
    <property type="match status" value="1"/>
</dbReference>
<dbReference type="Gene3D" id="3.30.70.270">
    <property type="match status" value="1"/>
</dbReference>
<accession>K3XBH6</accession>
<dbReference type="EMBL" id="GL376574">
    <property type="status" value="NOT_ANNOTATED_CDS"/>
    <property type="molecule type" value="Genomic_DNA"/>
</dbReference>
<feature type="compositionally biased region" description="Basic and acidic residues" evidence="1">
    <location>
        <begin position="145"/>
        <end position="161"/>
    </location>
</feature>
<dbReference type="InterPro" id="IPR000477">
    <property type="entry name" value="RT_dom"/>
</dbReference>
<dbReference type="PANTHER" id="PTHR33064">
    <property type="entry name" value="POL PROTEIN"/>
    <property type="match status" value="1"/>
</dbReference>
<sequence length="773" mass="87578">MMIVRLANGSTVKMPKRVVRLAMKYEDFRGEDEFILLDLDDKFDIILGMPWLKRYQPSIDWMKMKISVDKSCIADLSCMTTDEVVWVYTSVEEVPDGPCDIAVCDGPPCSQAAPILKKTNGGGAVRRHKKTVSFAIDDKVACDGSVKNDGKRGRDPSQDKKKTSKKSVPSRILSAPDQGTSQDDEGSVQAQDISSEFVNVLVSNEDGDVDVIHHMKIENPPSSVEELISLPWMSKKTLKRSLTRGEISQICMIVDVDDAEDIGTVSATEAEVLDEKTRKERFEEQSWDALKMNPVYALAREFEDIFPDKVPDELPFDRGIRHEIDVLPGTKYCITRQWPLPKEQVEAIDEFFAQRAKAGHVRESKSPHCSPTFCVKKATGGWRIVHAFNKLNDATIPAQTPVPRKDMILDGMVGSTVFSAIDLKDGFYQIRMRKDDVPLTAVSTPSGMLWEWLVMPQGLKNAPATFNRMVTNVLRPLRTFAPSYFDDIFVHSKATNGRSDVDVHLDHLRQVFQVMRENKLYANLKKCMFFAPEIPVLGCFVGKNGVRVDPEKVKAIDDWPVSKNVKQLRQWLGLANYLHKYTRNYAALVQPLTQLLKKDVEWKWSKDHQTAFEEKFNLDGPDNLKYYWHDLREENESFFSRQNGGGSLMIWGAFSAKRKARFTTLVGRQDSLAYQQMLLLPFGDAVHDGCYTFQHDNVSIHASASMNEFFSDLNVMVLDWTALSPDLNPIENLWGIIVRDVYDAGKQYHAMKKLKEAVKAAWGRITPRLSTSS</sequence>
<dbReference type="FunFam" id="3.30.70.270:FF:000020">
    <property type="entry name" value="Transposon Tf2-6 polyprotein-like Protein"/>
    <property type="match status" value="1"/>
</dbReference>
<dbReference type="Pfam" id="PF00078">
    <property type="entry name" value="RVT_1"/>
    <property type="match status" value="1"/>
</dbReference>
<evidence type="ECO:0000313" key="3">
    <source>
        <dbReference type="EnsemblProtists" id="PYU1_T014575"/>
    </source>
</evidence>
<dbReference type="STRING" id="431595.K3XBH6"/>
<dbReference type="Pfam" id="PF08284">
    <property type="entry name" value="RVP_2"/>
    <property type="match status" value="1"/>
</dbReference>
<feature type="region of interest" description="Disordered" evidence="1">
    <location>
        <begin position="145"/>
        <end position="189"/>
    </location>
</feature>
<dbReference type="Proteomes" id="UP000019132">
    <property type="component" value="Unassembled WGS sequence"/>
</dbReference>
<organism evidence="3 4">
    <name type="scientific">Globisporangium ultimum (strain ATCC 200006 / CBS 805.95 / DAOM BR144)</name>
    <name type="common">Pythium ultimum</name>
    <dbReference type="NCBI Taxonomy" id="431595"/>
    <lineage>
        <taxon>Eukaryota</taxon>
        <taxon>Sar</taxon>
        <taxon>Stramenopiles</taxon>
        <taxon>Oomycota</taxon>
        <taxon>Peronosporomycetes</taxon>
        <taxon>Pythiales</taxon>
        <taxon>Pythiaceae</taxon>
        <taxon>Globisporangium</taxon>
    </lineage>
</organism>
<protein>
    <recommendedName>
        <fullName evidence="2">Reverse transcriptase domain-containing protein</fullName>
    </recommendedName>
</protein>
<dbReference type="HOGENOM" id="CLU_000384_41_5_1"/>
<dbReference type="InterPro" id="IPR051320">
    <property type="entry name" value="Viral_Replic_Matur_Polypro"/>
</dbReference>
<dbReference type="Pfam" id="PF13358">
    <property type="entry name" value="DDE_3"/>
    <property type="match status" value="1"/>
</dbReference>
<dbReference type="SUPFAM" id="SSF56672">
    <property type="entry name" value="DNA/RNA polymerases"/>
    <property type="match status" value="1"/>
</dbReference>
<reference evidence="4" key="2">
    <citation type="submission" date="2010-04" db="EMBL/GenBank/DDBJ databases">
        <authorList>
            <person name="Buell R."/>
            <person name="Hamilton J."/>
            <person name="Hostetler J."/>
        </authorList>
    </citation>
    <scope>NUCLEOTIDE SEQUENCE [LARGE SCALE GENOMIC DNA]</scope>
    <source>
        <strain evidence="4">DAOM:BR144</strain>
    </source>
</reference>
<dbReference type="CDD" id="cd00303">
    <property type="entry name" value="retropepsin_like"/>
    <property type="match status" value="1"/>
</dbReference>
<proteinExistence type="predicted"/>
<reference evidence="3" key="3">
    <citation type="submission" date="2015-02" db="UniProtKB">
        <authorList>
            <consortium name="EnsemblProtists"/>
        </authorList>
    </citation>
    <scope>IDENTIFICATION</scope>
    <source>
        <strain evidence="3">DAOM BR144</strain>
    </source>
</reference>
<evidence type="ECO:0000259" key="2">
    <source>
        <dbReference type="PROSITE" id="PS50878"/>
    </source>
</evidence>
<dbReference type="Gene3D" id="3.30.420.10">
    <property type="entry name" value="Ribonuclease H-like superfamily/Ribonuclease H"/>
    <property type="match status" value="1"/>
</dbReference>
<dbReference type="InParanoid" id="K3XBH6"/>
<reference evidence="4" key="1">
    <citation type="journal article" date="2010" name="Genome Biol.">
        <title>Genome sequence of the necrotrophic plant pathogen Pythium ultimum reveals original pathogenicity mechanisms and effector repertoire.</title>
        <authorList>
            <person name="Levesque C.A."/>
            <person name="Brouwer H."/>
            <person name="Cano L."/>
            <person name="Hamilton J.P."/>
            <person name="Holt C."/>
            <person name="Huitema E."/>
            <person name="Raffaele S."/>
            <person name="Robideau G.P."/>
            <person name="Thines M."/>
            <person name="Win J."/>
            <person name="Zerillo M.M."/>
            <person name="Beakes G.W."/>
            <person name="Boore J.L."/>
            <person name="Busam D."/>
            <person name="Dumas B."/>
            <person name="Ferriera S."/>
            <person name="Fuerstenberg S.I."/>
            <person name="Gachon C.M."/>
            <person name="Gaulin E."/>
            <person name="Govers F."/>
            <person name="Grenville-Briggs L."/>
            <person name="Horner N."/>
            <person name="Hostetler J."/>
            <person name="Jiang R.H."/>
            <person name="Johnson J."/>
            <person name="Krajaejun T."/>
            <person name="Lin H."/>
            <person name="Meijer H.J."/>
            <person name="Moore B."/>
            <person name="Morris P."/>
            <person name="Phuntmart V."/>
            <person name="Puiu D."/>
            <person name="Shetty J."/>
            <person name="Stajich J.E."/>
            <person name="Tripathy S."/>
            <person name="Wawra S."/>
            <person name="van West P."/>
            <person name="Whitty B.R."/>
            <person name="Coutinho P.M."/>
            <person name="Henrissat B."/>
            <person name="Martin F."/>
            <person name="Thomas P.D."/>
            <person name="Tyler B.M."/>
            <person name="De Vries R.P."/>
            <person name="Kamoun S."/>
            <person name="Yandell M."/>
            <person name="Tisserat N."/>
            <person name="Buell C.R."/>
        </authorList>
    </citation>
    <scope>NUCLEOTIDE SEQUENCE</scope>
    <source>
        <strain evidence="4">DAOM:BR144</strain>
    </source>
</reference>
<dbReference type="CDD" id="cd01647">
    <property type="entry name" value="RT_LTR"/>
    <property type="match status" value="1"/>
</dbReference>